<accession>A0A8X6P6L0</accession>
<dbReference type="Proteomes" id="UP000887013">
    <property type="component" value="Unassembled WGS sequence"/>
</dbReference>
<protein>
    <submittedName>
        <fullName evidence="1">Uncharacterized protein</fullName>
    </submittedName>
</protein>
<dbReference type="AlphaFoldDB" id="A0A8X6P6L0"/>
<reference evidence="1" key="1">
    <citation type="submission" date="2020-08" db="EMBL/GenBank/DDBJ databases">
        <title>Multicomponent nature underlies the extraordinary mechanical properties of spider dragline silk.</title>
        <authorList>
            <person name="Kono N."/>
            <person name="Nakamura H."/>
            <person name="Mori M."/>
            <person name="Yoshida Y."/>
            <person name="Ohtoshi R."/>
            <person name="Malay A.D."/>
            <person name="Moran D.A.P."/>
            <person name="Tomita M."/>
            <person name="Numata K."/>
            <person name="Arakawa K."/>
        </authorList>
    </citation>
    <scope>NUCLEOTIDE SEQUENCE</scope>
</reference>
<comment type="caution">
    <text evidence="1">The sequence shown here is derived from an EMBL/GenBank/DDBJ whole genome shotgun (WGS) entry which is preliminary data.</text>
</comment>
<dbReference type="EMBL" id="BMAW01112651">
    <property type="protein sequence ID" value="GFT53901.1"/>
    <property type="molecule type" value="Genomic_DNA"/>
</dbReference>
<evidence type="ECO:0000313" key="1">
    <source>
        <dbReference type="EMBL" id="GFT53901.1"/>
    </source>
</evidence>
<evidence type="ECO:0000313" key="2">
    <source>
        <dbReference type="Proteomes" id="UP000887013"/>
    </source>
</evidence>
<name>A0A8X6P6L0_NEPPI</name>
<keyword evidence="2" id="KW-1185">Reference proteome</keyword>
<proteinExistence type="predicted"/>
<gene>
    <name evidence="1" type="ORF">NPIL_515141</name>
</gene>
<organism evidence="1 2">
    <name type="scientific">Nephila pilipes</name>
    <name type="common">Giant wood spider</name>
    <name type="synonym">Nephila maculata</name>
    <dbReference type="NCBI Taxonomy" id="299642"/>
    <lineage>
        <taxon>Eukaryota</taxon>
        <taxon>Metazoa</taxon>
        <taxon>Ecdysozoa</taxon>
        <taxon>Arthropoda</taxon>
        <taxon>Chelicerata</taxon>
        <taxon>Arachnida</taxon>
        <taxon>Araneae</taxon>
        <taxon>Araneomorphae</taxon>
        <taxon>Entelegynae</taxon>
        <taxon>Araneoidea</taxon>
        <taxon>Nephilidae</taxon>
        <taxon>Nephila</taxon>
    </lineage>
</organism>
<sequence length="67" mass="7685">MRKSSKDLRFGLLLPLSRSFPAEENASCVNSPFCLGDARGTVLPQIWRQWRVAWLPVSDPHFWLGSR</sequence>